<evidence type="ECO:0000256" key="6">
    <source>
        <dbReference type="ARBA" id="ARBA00022759"/>
    </source>
</evidence>
<dbReference type="GO" id="GO:0004521">
    <property type="term" value="F:RNA endonuclease activity"/>
    <property type="evidence" value="ECO:0007669"/>
    <property type="project" value="UniProtKB-UniRule"/>
</dbReference>
<evidence type="ECO:0000256" key="9">
    <source>
        <dbReference type="HAMAP-Rule" id="MF_00009"/>
    </source>
</evidence>
<dbReference type="Pfam" id="PF02130">
    <property type="entry name" value="YbeY"/>
    <property type="match status" value="1"/>
</dbReference>
<keyword evidence="3 9" id="KW-0698">rRNA processing</keyword>
<dbReference type="RefSeq" id="WP_053946393.1">
    <property type="nucleotide sequence ID" value="NZ_CP012622.1"/>
</dbReference>
<evidence type="ECO:0000256" key="3">
    <source>
        <dbReference type="ARBA" id="ARBA00022552"/>
    </source>
</evidence>
<keyword evidence="4 9" id="KW-0540">Nuclease</keyword>
<keyword evidence="5 9" id="KW-0479">Metal-binding</keyword>
<comment type="similarity">
    <text evidence="1 9">Belongs to the endoribonuclease YbeY family.</text>
</comment>
<keyword evidence="11" id="KW-1185">Reference proteome</keyword>
<dbReference type="PANTHER" id="PTHR46986:SF1">
    <property type="entry name" value="ENDORIBONUCLEASE YBEY, CHLOROPLASTIC"/>
    <property type="match status" value="1"/>
</dbReference>
<protein>
    <recommendedName>
        <fullName evidence="9">Endoribonuclease YbeY</fullName>
        <ecNumber evidence="9">3.1.-.-</ecNumber>
    </recommendedName>
</protein>
<evidence type="ECO:0000256" key="7">
    <source>
        <dbReference type="ARBA" id="ARBA00022801"/>
    </source>
</evidence>
<dbReference type="NCBIfam" id="TIGR00043">
    <property type="entry name" value="rRNA maturation RNase YbeY"/>
    <property type="match status" value="1"/>
</dbReference>
<evidence type="ECO:0000256" key="1">
    <source>
        <dbReference type="ARBA" id="ARBA00010875"/>
    </source>
</evidence>
<evidence type="ECO:0000256" key="4">
    <source>
        <dbReference type="ARBA" id="ARBA00022722"/>
    </source>
</evidence>
<keyword evidence="8 9" id="KW-0862">Zinc</keyword>
<feature type="binding site" evidence="9">
    <location>
        <position position="118"/>
    </location>
    <ligand>
        <name>Zn(2+)</name>
        <dbReference type="ChEBI" id="CHEBI:29105"/>
        <note>catalytic</note>
    </ligand>
</feature>
<feature type="binding site" evidence="9">
    <location>
        <position position="128"/>
    </location>
    <ligand>
        <name>Zn(2+)</name>
        <dbReference type="ChEBI" id="CHEBI:29105"/>
        <note>catalytic</note>
    </ligand>
</feature>
<comment type="cofactor">
    <cofactor evidence="9">
        <name>Zn(2+)</name>
        <dbReference type="ChEBI" id="CHEBI:29105"/>
    </cofactor>
    <text evidence="9">Binds 1 zinc ion.</text>
</comment>
<organism evidence="10 11">
    <name type="scientific">Spiroplasma cantharicola</name>
    <dbReference type="NCBI Taxonomy" id="362837"/>
    <lineage>
        <taxon>Bacteria</taxon>
        <taxon>Bacillati</taxon>
        <taxon>Mycoplasmatota</taxon>
        <taxon>Mollicutes</taxon>
        <taxon>Entomoplasmatales</taxon>
        <taxon>Spiroplasmataceae</taxon>
        <taxon>Spiroplasma</taxon>
    </lineage>
</organism>
<keyword evidence="9" id="KW-0963">Cytoplasm</keyword>
<dbReference type="STRING" id="362837.SCANT_v1c07340"/>
<dbReference type="PROSITE" id="PS01306">
    <property type="entry name" value="UPF0054"/>
    <property type="match status" value="1"/>
</dbReference>
<evidence type="ECO:0000256" key="2">
    <source>
        <dbReference type="ARBA" id="ARBA00022517"/>
    </source>
</evidence>
<dbReference type="AlphaFoldDB" id="A0A0M4KCW0"/>
<dbReference type="OrthoDB" id="9807740at2"/>
<keyword evidence="6 9" id="KW-0255">Endonuclease</keyword>
<comment type="subcellular location">
    <subcellularLocation>
        <location evidence="9">Cytoplasm</location>
    </subcellularLocation>
</comment>
<dbReference type="InterPro" id="IPR020549">
    <property type="entry name" value="YbeY_CS"/>
</dbReference>
<keyword evidence="7 9" id="KW-0378">Hydrolase</keyword>
<dbReference type="EMBL" id="CP012622">
    <property type="protein sequence ID" value="ALD66640.1"/>
    <property type="molecule type" value="Genomic_DNA"/>
</dbReference>
<keyword evidence="2 9" id="KW-0690">Ribosome biogenesis</keyword>
<dbReference type="GO" id="GO:0005737">
    <property type="term" value="C:cytoplasm"/>
    <property type="evidence" value="ECO:0007669"/>
    <property type="project" value="UniProtKB-SubCell"/>
</dbReference>
<dbReference type="InterPro" id="IPR002036">
    <property type="entry name" value="YbeY"/>
</dbReference>
<feature type="binding site" evidence="9">
    <location>
        <position position="122"/>
    </location>
    <ligand>
        <name>Zn(2+)</name>
        <dbReference type="ChEBI" id="CHEBI:29105"/>
        <note>catalytic</note>
    </ligand>
</feature>
<evidence type="ECO:0000313" key="11">
    <source>
        <dbReference type="Proteomes" id="UP000063919"/>
    </source>
</evidence>
<dbReference type="Gene3D" id="3.40.390.30">
    <property type="entry name" value="Metalloproteases ('zincins'), catalytic domain"/>
    <property type="match status" value="1"/>
</dbReference>
<dbReference type="SUPFAM" id="SSF55486">
    <property type="entry name" value="Metalloproteases ('zincins'), catalytic domain"/>
    <property type="match status" value="1"/>
</dbReference>
<dbReference type="EC" id="3.1.-.-" evidence="9"/>
<evidence type="ECO:0000256" key="8">
    <source>
        <dbReference type="ARBA" id="ARBA00022833"/>
    </source>
</evidence>
<dbReference type="GO" id="GO:0004222">
    <property type="term" value="F:metalloendopeptidase activity"/>
    <property type="evidence" value="ECO:0007669"/>
    <property type="project" value="InterPro"/>
</dbReference>
<evidence type="ECO:0000313" key="10">
    <source>
        <dbReference type="EMBL" id="ALD66640.1"/>
    </source>
</evidence>
<name>A0A0M4KCW0_9MOLU</name>
<gene>
    <name evidence="9 10" type="primary">ybeY</name>
    <name evidence="10" type="ORF">SCANT_v1c07340</name>
</gene>
<comment type="function">
    <text evidence="9">Single strand-specific metallo-endoribonuclease involved in late-stage 70S ribosome quality control and in maturation of the 3' terminus of the 16S rRNA.</text>
</comment>
<dbReference type="GO" id="GO:0006364">
    <property type="term" value="P:rRNA processing"/>
    <property type="evidence" value="ECO:0007669"/>
    <property type="project" value="UniProtKB-UniRule"/>
</dbReference>
<sequence length="157" mass="18736">MKDILEFNYNTDENLKEYEVLFNNLLKSAKEVLDINQNLSFSVNYIDEIKSRKLNNEYRKKDYVGDVISFPIDDDFGIYNQLDFKEIGDIFITFSEAKNKALKYNHTIKEEMAWLFVHGLLHILGYDHEISENEEKLMFDLTDQILNKQNIKYKMPF</sequence>
<proteinExistence type="inferred from homology"/>
<reference evidence="10 11" key="1">
    <citation type="journal article" date="2015" name="Genome Announc.">
        <title>Complete Genome Sequence of Spiroplasma cantharicola CC-1T (DSM 21588), a Bacterium Isolated from Soldier Beetle (Cantharis carolinus).</title>
        <authorList>
            <person name="Lo W.S."/>
            <person name="Liu P.Y."/>
            <person name="Kuo C.H."/>
        </authorList>
    </citation>
    <scope>NUCLEOTIDE SEQUENCE [LARGE SCALE GENOMIC DNA]</scope>
    <source>
        <strain evidence="10 11">CC-1</strain>
    </source>
</reference>
<dbReference type="KEGG" id="scj:SCANT_v1c07340"/>
<dbReference type="PATRIC" id="fig|362837.3.peg.750"/>
<dbReference type="GO" id="GO:0008270">
    <property type="term" value="F:zinc ion binding"/>
    <property type="evidence" value="ECO:0007669"/>
    <property type="project" value="UniProtKB-UniRule"/>
</dbReference>
<dbReference type="InterPro" id="IPR023091">
    <property type="entry name" value="MetalPrtase_cat_dom_sf_prd"/>
</dbReference>
<dbReference type="Proteomes" id="UP000063919">
    <property type="component" value="Chromosome"/>
</dbReference>
<dbReference type="HAMAP" id="MF_00009">
    <property type="entry name" value="Endoribonucl_YbeY"/>
    <property type="match status" value="1"/>
</dbReference>
<evidence type="ECO:0000256" key="5">
    <source>
        <dbReference type="ARBA" id="ARBA00022723"/>
    </source>
</evidence>
<accession>A0A0M4KCW0</accession>
<dbReference type="PANTHER" id="PTHR46986">
    <property type="entry name" value="ENDORIBONUCLEASE YBEY, CHLOROPLASTIC"/>
    <property type="match status" value="1"/>
</dbReference>